<evidence type="ECO:0000256" key="3">
    <source>
        <dbReference type="ARBA" id="ARBA00023163"/>
    </source>
</evidence>
<sequence length="125" mass="14418">MGYEFDSNIPIYLQLRHYFRMQIVSGQLAPGERMPPVREIAVQYGINPNTVQRALTELEEDGLAYSQRTAGRFITENRDRIAQMRQILAKETVDTFIKDIRPFGFSLDDIIDVMKSQWSDDNASS</sequence>
<evidence type="ECO:0000256" key="1">
    <source>
        <dbReference type="ARBA" id="ARBA00023015"/>
    </source>
</evidence>
<dbReference type="InterPro" id="IPR036388">
    <property type="entry name" value="WH-like_DNA-bd_sf"/>
</dbReference>
<keyword evidence="6" id="KW-1185">Reference proteome</keyword>
<dbReference type="InterPro" id="IPR000524">
    <property type="entry name" value="Tscrpt_reg_HTH_GntR"/>
</dbReference>
<accession>A0A1G6TQ96</accession>
<evidence type="ECO:0000259" key="4">
    <source>
        <dbReference type="PROSITE" id="PS50949"/>
    </source>
</evidence>
<keyword evidence="1" id="KW-0805">Transcription regulation</keyword>
<dbReference type="CDD" id="cd07377">
    <property type="entry name" value="WHTH_GntR"/>
    <property type="match status" value="1"/>
</dbReference>
<dbReference type="PROSITE" id="PS50949">
    <property type="entry name" value="HTH_GNTR"/>
    <property type="match status" value="1"/>
</dbReference>
<dbReference type="OrthoDB" id="163333at2"/>
<name>A0A1G6TQ96_PEPNI</name>
<dbReference type="InterPro" id="IPR036390">
    <property type="entry name" value="WH_DNA-bd_sf"/>
</dbReference>
<dbReference type="STRING" id="2741.SAMN04489866_102206"/>
<dbReference type="Proteomes" id="UP000198995">
    <property type="component" value="Unassembled WGS sequence"/>
</dbReference>
<gene>
    <name evidence="5" type="ORF">SAMN04489866_102206</name>
</gene>
<dbReference type="RefSeq" id="WP_091791214.1">
    <property type="nucleotide sequence ID" value="NZ_FNAF01000002.1"/>
</dbReference>
<feature type="domain" description="HTH gntR-type" evidence="4">
    <location>
        <begin position="9"/>
        <end position="77"/>
    </location>
</feature>
<dbReference type="SUPFAM" id="SSF46785">
    <property type="entry name" value="Winged helix' DNA-binding domain"/>
    <property type="match status" value="1"/>
</dbReference>
<dbReference type="EMBL" id="FNAF01000002">
    <property type="protein sequence ID" value="SDD31209.1"/>
    <property type="molecule type" value="Genomic_DNA"/>
</dbReference>
<reference evidence="5 6" key="1">
    <citation type="submission" date="2016-10" db="EMBL/GenBank/DDBJ databases">
        <authorList>
            <person name="de Groot N.N."/>
        </authorList>
    </citation>
    <scope>NUCLEOTIDE SEQUENCE [LARGE SCALE GENOMIC DNA]</scope>
    <source>
        <strain evidence="5 6">DSM 20475</strain>
    </source>
</reference>
<evidence type="ECO:0000313" key="6">
    <source>
        <dbReference type="Proteomes" id="UP000198995"/>
    </source>
</evidence>
<dbReference type="AlphaFoldDB" id="A0A1G6TQ96"/>
<dbReference type="PANTHER" id="PTHR38445:SF6">
    <property type="entry name" value="GNTR-FAMILY TRANSCRIPTIONAL REGULATOR"/>
    <property type="match status" value="1"/>
</dbReference>
<organism evidence="5 6">
    <name type="scientific">Peptococcus niger</name>
    <dbReference type="NCBI Taxonomy" id="2741"/>
    <lineage>
        <taxon>Bacteria</taxon>
        <taxon>Bacillati</taxon>
        <taxon>Bacillota</taxon>
        <taxon>Clostridia</taxon>
        <taxon>Eubacteriales</taxon>
        <taxon>Peptococcaceae</taxon>
        <taxon>Peptococcus</taxon>
    </lineage>
</organism>
<dbReference type="Gene3D" id="1.10.10.10">
    <property type="entry name" value="Winged helix-like DNA-binding domain superfamily/Winged helix DNA-binding domain"/>
    <property type="match status" value="1"/>
</dbReference>
<dbReference type="SMART" id="SM00345">
    <property type="entry name" value="HTH_GNTR"/>
    <property type="match status" value="1"/>
</dbReference>
<dbReference type="Pfam" id="PF00392">
    <property type="entry name" value="GntR"/>
    <property type="match status" value="1"/>
</dbReference>
<evidence type="ECO:0000256" key="2">
    <source>
        <dbReference type="ARBA" id="ARBA00023125"/>
    </source>
</evidence>
<dbReference type="PANTHER" id="PTHR38445">
    <property type="entry name" value="HTH-TYPE TRANSCRIPTIONAL REPRESSOR YTRA"/>
    <property type="match status" value="1"/>
</dbReference>
<protein>
    <submittedName>
        <fullName evidence="5">DNA-binding transcriptional regulator YhcF, GntR family</fullName>
    </submittedName>
</protein>
<dbReference type="GO" id="GO:0003677">
    <property type="term" value="F:DNA binding"/>
    <property type="evidence" value="ECO:0007669"/>
    <property type="project" value="UniProtKB-KW"/>
</dbReference>
<keyword evidence="3" id="KW-0804">Transcription</keyword>
<evidence type="ECO:0000313" key="5">
    <source>
        <dbReference type="EMBL" id="SDD31209.1"/>
    </source>
</evidence>
<proteinExistence type="predicted"/>
<dbReference type="GO" id="GO:0003700">
    <property type="term" value="F:DNA-binding transcription factor activity"/>
    <property type="evidence" value="ECO:0007669"/>
    <property type="project" value="InterPro"/>
</dbReference>
<keyword evidence="2 5" id="KW-0238">DNA-binding</keyword>